<dbReference type="GO" id="GO:0005525">
    <property type="term" value="F:GTP binding"/>
    <property type="evidence" value="ECO:0007669"/>
    <property type="project" value="UniProtKB-KW"/>
</dbReference>
<evidence type="ECO:0000256" key="1">
    <source>
        <dbReference type="ARBA" id="ARBA00022723"/>
    </source>
</evidence>
<dbReference type="EMBL" id="QEAP01000174">
    <property type="protein sequence ID" value="TPX73627.1"/>
    <property type="molecule type" value="Genomic_DNA"/>
</dbReference>
<dbReference type="OrthoDB" id="2136472at2759"/>
<dbReference type="PANTHER" id="PTHR10218">
    <property type="entry name" value="GTP-BINDING PROTEIN ALPHA SUBUNIT"/>
    <property type="match status" value="1"/>
</dbReference>
<dbReference type="Gene3D" id="1.10.400.10">
    <property type="entry name" value="GI Alpha 1, domain 2-like"/>
    <property type="match status" value="1"/>
</dbReference>
<dbReference type="GO" id="GO:0003924">
    <property type="term" value="F:GTPase activity"/>
    <property type="evidence" value="ECO:0007669"/>
    <property type="project" value="InterPro"/>
</dbReference>
<dbReference type="SUPFAM" id="SSF47895">
    <property type="entry name" value="Transducin (alpha subunit), insertion domain"/>
    <property type="match status" value="1"/>
</dbReference>
<dbReference type="GO" id="GO:0046872">
    <property type="term" value="F:metal ion binding"/>
    <property type="evidence" value="ECO:0007669"/>
    <property type="project" value="UniProtKB-KW"/>
</dbReference>
<keyword evidence="1 6" id="KW-0479">Metal-binding</keyword>
<dbReference type="GO" id="GO:0007188">
    <property type="term" value="P:adenylate cyclase-modulating G protein-coupled receptor signaling pathway"/>
    <property type="evidence" value="ECO:0007669"/>
    <property type="project" value="TreeGrafter"/>
</dbReference>
<evidence type="ECO:0000313" key="8">
    <source>
        <dbReference type="Proteomes" id="UP000320333"/>
    </source>
</evidence>
<dbReference type="SMART" id="SM00275">
    <property type="entry name" value="G_alpha"/>
    <property type="match status" value="1"/>
</dbReference>
<dbReference type="PRINTS" id="PR00318">
    <property type="entry name" value="GPROTEINA"/>
</dbReference>
<keyword evidence="6" id="KW-0460">Magnesium</keyword>
<comment type="caution">
    <text evidence="7">The sequence shown here is derived from an EMBL/GenBank/DDBJ whole genome shotgun (WGS) entry which is preliminary data.</text>
</comment>
<keyword evidence="4" id="KW-0807">Transducer</keyword>
<accession>A0A507FDH5</accession>
<dbReference type="PROSITE" id="PS51882">
    <property type="entry name" value="G_ALPHA"/>
    <property type="match status" value="1"/>
</dbReference>
<evidence type="ECO:0000256" key="5">
    <source>
        <dbReference type="PIRSR" id="PIRSR601019-1"/>
    </source>
</evidence>
<keyword evidence="2 5" id="KW-0547">Nucleotide-binding</keyword>
<name>A0A507FDH5_9FUNG</name>
<evidence type="ECO:0000256" key="2">
    <source>
        <dbReference type="ARBA" id="ARBA00022741"/>
    </source>
</evidence>
<dbReference type="SUPFAM" id="SSF52540">
    <property type="entry name" value="P-loop containing nucleoside triphosphate hydrolases"/>
    <property type="match status" value="1"/>
</dbReference>
<feature type="binding site" evidence="6">
    <location>
        <position position="46"/>
    </location>
    <ligand>
        <name>Mg(2+)</name>
        <dbReference type="ChEBI" id="CHEBI:18420"/>
    </ligand>
</feature>
<dbReference type="PANTHER" id="PTHR10218:SF302">
    <property type="entry name" value="GUANINE NUCLEOTIDE-BINDING PROTEIN ALPHA-5 SUBUNIT"/>
    <property type="match status" value="1"/>
</dbReference>
<feature type="binding site" evidence="6">
    <location>
        <position position="178"/>
    </location>
    <ligand>
        <name>Mg(2+)</name>
        <dbReference type="ChEBI" id="CHEBI:18420"/>
    </ligand>
</feature>
<dbReference type="STRING" id="246404.A0A507FDH5"/>
<keyword evidence="8" id="KW-1185">Reference proteome</keyword>
<feature type="binding site" evidence="5">
    <location>
        <begin position="172"/>
        <end position="178"/>
    </location>
    <ligand>
        <name>GTP</name>
        <dbReference type="ChEBI" id="CHEBI:37565"/>
    </ligand>
</feature>
<dbReference type="InterPro" id="IPR027417">
    <property type="entry name" value="P-loop_NTPase"/>
</dbReference>
<dbReference type="FunFam" id="3.40.50.300:FF:000720">
    <property type="entry name" value="Guanine nucleotide-binding protein G(k) subunit alpha"/>
    <property type="match status" value="1"/>
</dbReference>
<dbReference type="Proteomes" id="UP000320333">
    <property type="component" value="Unassembled WGS sequence"/>
</dbReference>
<protein>
    <submittedName>
        <fullName evidence="7">Uncharacterized protein</fullName>
    </submittedName>
</protein>
<evidence type="ECO:0000256" key="4">
    <source>
        <dbReference type="ARBA" id="ARBA00023224"/>
    </source>
</evidence>
<dbReference type="GO" id="GO:0031683">
    <property type="term" value="F:G-protein beta/gamma-subunit complex binding"/>
    <property type="evidence" value="ECO:0007669"/>
    <property type="project" value="InterPro"/>
</dbReference>
<dbReference type="Gene3D" id="3.40.50.300">
    <property type="entry name" value="P-loop containing nucleotide triphosphate hydrolases"/>
    <property type="match status" value="1"/>
</dbReference>
<dbReference type="AlphaFoldDB" id="A0A507FDH5"/>
<dbReference type="Pfam" id="PF00503">
    <property type="entry name" value="G-alpha"/>
    <property type="match status" value="1"/>
</dbReference>
<organism evidence="7 8">
    <name type="scientific">Chytriomyces confervae</name>
    <dbReference type="NCBI Taxonomy" id="246404"/>
    <lineage>
        <taxon>Eukaryota</taxon>
        <taxon>Fungi</taxon>
        <taxon>Fungi incertae sedis</taxon>
        <taxon>Chytridiomycota</taxon>
        <taxon>Chytridiomycota incertae sedis</taxon>
        <taxon>Chytridiomycetes</taxon>
        <taxon>Chytridiales</taxon>
        <taxon>Chytriomycetaceae</taxon>
        <taxon>Chytriomyces</taxon>
    </lineage>
</organism>
<reference evidence="7 8" key="1">
    <citation type="journal article" date="2019" name="Sci. Rep.">
        <title>Comparative genomics of chytrid fungi reveal insights into the obligate biotrophic and pathogenic lifestyle of Synchytrium endobioticum.</title>
        <authorList>
            <person name="van de Vossenberg B.T.L.H."/>
            <person name="Warris S."/>
            <person name="Nguyen H.D.T."/>
            <person name="van Gent-Pelzer M.P.E."/>
            <person name="Joly D.L."/>
            <person name="van de Geest H.C."/>
            <person name="Bonants P.J.M."/>
            <person name="Smith D.S."/>
            <person name="Levesque C.A."/>
            <person name="van der Lee T.A.J."/>
        </authorList>
    </citation>
    <scope>NUCLEOTIDE SEQUENCE [LARGE SCALE GENOMIC DNA]</scope>
    <source>
        <strain evidence="7 8">CBS 675.73</strain>
    </source>
</reference>
<proteinExistence type="predicted"/>
<evidence type="ECO:0000256" key="6">
    <source>
        <dbReference type="PIRSR" id="PIRSR601019-2"/>
    </source>
</evidence>
<feature type="binding site" evidence="5">
    <location>
        <begin position="197"/>
        <end position="201"/>
    </location>
    <ligand>
        <name>GTP</name>
        <dbReference type="ChEBI" id="CHEBI:37565"/>
    </ligand>
</feature>
<dbReference type="GO" id="GO:0005834">
    <property type="term" value="C:heterotrimeric G-protein complex"/>
    <property type="evidence" value="ECO:0007669"/>
    <property type="project" value="TreeGrafter"/>
</dbReference>
<feature type="binding site" evidence="5">
    <location>
        <begin position="267"/>
        <end position="270"/>
    </location>
    <ligand>
        <name>GTP</name>
        <dbReference type="ChEBI" id="CHEBI:37565"/>
    </ligand>
</feature>
<dbReference type="InterPro" id="IPR001019">
    <property type="entry name" value="Gprotein_alpha_su"/>
</dbReference>
<dbReference type="GO" id="GO:0005737">
    <property type="term" value="C:cytoplasm"/>
    <property type="evidence" value="ECO:0007669"/>
    <property type="project" value="TreeGrafter"/>
</dbReference>
<keyword evidence="3 5" id="KW-0342">GTP-binding</keyword>
<dbReference type="InterPro" id="IPR011025">
    <property type="entry name" value="GproteinA_insert"/>
</dbReference>
<gene>
    <name evidence="7" type="ORF">CcCBS67573_g05102</name>
</gene>
<evidence type="ECO:0000313" key="7">
    <source>
        <dbReference type="EMBL" id="TPX73627.1"/>
    </source>
</evidence>
<dbReference type="CDD" id="cd00066">
    <property type="entry name" value="G-alpha"/>
    <property type="match status" value="1"/>
</dbReference>
<dbReference type="GO" id="GO:0001664">
    <property type="term" value="F:G protein-coupled receptor binding"/>
    <property type="evidence" value="ECO:0007669"/>
    <property type="project" value="TreeGrafter"/>
</dbReference>
<evidence type="ECO:0000256" key="3">
    <source>
        <dbReference type="ARBA" id="ARBA00023134"/>
    </source>
</evidence>
<sequence length="352" mass="40105">MEPDAKEAKQVSDKIDAELRREAQLKQQAPKGPKLVLLGSGDSGKSTVLKQLKILHGQGFTDDDRLAFRFKVRANLLDAARMLVSFLESNGIEFEHSENKLHAQAVQQFVLDCNLPDSIVNSIRLLWNDAGIQEAAKRANELPEYLYTSEYFLNNIDRCASSDYIPTDDDILRVRNRTVEITETKFTIENKVYTFFDVGGQRSLRHFWAPYFSDDLSAIIFVAALSSYDQFLLEDAEVNRMTDAISLFGSVCNNKLIQKSAIILFLNKVDLFKSKIESGTSPVEKYFPEYTPRDFKETGAWFKNKFHEQKRNKNRQIFTHFTTGTDTRNMQAIIAAVKDIVMKNALTSLGMI</sequence>